<evidence type="ECO:0000313" key="1">
    <source>
        <dbReference type="EMBL" id="CAI9278430.1"/>
    </source>
</evidence>
<name>A0AA35YQS1_LACSI</name>
<proteinExistence type="predicted"/>
<reference evidence="1" key="1">
    <citation type="submission" date="2023-04" db="EMBL/GenBank/DDBJ databases">
        <authorList>
            <person name="Vijverberg K."/>
            <person name="Xiong W."/>
            <person name="Schranz E."/>
        </authorList>
    </citation>
    <scope>NUCLEOTIDE SEQUENCE</scope>
</reference>
<evidence type="ECO:0000313" key="2">
    <source>
        <dbReference type="Proteomes" id="UP001177003"/>
    </source>
</evidence>
<organism evidence="1 2">
    <name type="scientific">Lactuca saligna</name>
    <name type="common">Willowleaf lettuce</name>
    <dbReference type="NCBI Taxonomy" id="75948"/>
    <lineage>
        <taxon>Eukaryota</taxon>
        <taxon>Viridiplantae</taxon>
        <taxon>Streptophyta</taxon>
        <taxon>Embryophyta</taxon>
        <taxon>Tracheophyta</taxon>
        <taxon>Spermatophyta</taxon>
        <taxon>Magnoliopsida</taxon>
        <taxon>eudicotyledons</taxon>
        <taxon>Gunneridae</taxon>
        <taxon>Pentapetalae</taxon>
        <taxon>asterids</taxon>
        <taxon>campanulids</taxon>
        <taxon>Asterales</taxon>
        <taxon>Asteraceae</taxon>
        <taxon>Cichorioideae</taxon>
        <taxon>Cichorieae</taxon>
        <taxon>Lactucinae</taxon>
        <taxon>Lactuca</taxon>
    </lineage>
</organism>
<dbReference type="Proteomes" id="UP001177003">
    <property type="component" value="Chromosome 4"/>
</dbReference>
<accession>A0AA35YQS1</accession>
<dbReference type="EMBL" id="OX465080">
    <property type="protein sequence ID" value="CAI9278430.1"/>
    <property type="molecule type" value="Genomic_DNA"/>
</dbReference>
<dbReference type="AlphaFoldDB" id="A0AA35YQS1"/>
<keyword evidence="2" id="KW-1185">Reference proteome</keyword>
<gene>
    <name evidence="1" type="ORF">LSALG_LOCUS18296</name>
</gene>
<sequence>MLSSQLFVDFRTSVSVHLPPPAQALGPISITYVRVAYIISVICDYSFEPFSCSSSKSSLISKTSSPQHDVFHLYFSLYLRTFGPNSSASNIETTTVLVLCRSTMKTLQRSTIISSIAV</sequence>
<protein>
    <submittedName>
        <fullName evidence="1">Uncharacterized protein</fullName>
    </submittedName>
</protein>